<name>A0A1G2CPG3_9BACT</name>
<dbReference type="EMBL" id="MHLB01000016">
    <property type="protein sequence ID" value="OGZ02338.1"/>
    <property type="molecule type" value="Genomic_DNA"/>
</dbReference>
<dbReference type="AlphaFoldDB" id="A0A1G2CPG3"/>
<proteinExistence type="predicted"/>
<dbReference type="Proteomes" id="UP000178348">
    <property type="component" value="Unassembled WGS sequence"/>
</dbReference>
<sequence length="220" mass="22018">MNKRKIEGAFLVVLTVVLSGALIAQASLTFTGTAITGDAASTIDVGTGTLSIQTTNNGAITAGTGAFTIPALLFTNATGTNFRATTGNFTTASSTGITFTNATGSGLFAAGSSTVNGSLTINGGTAILKHLSGTRTFTVGAVASSSCTTATSTTVTGTSAGDTVVASPTPVTNGIETQSNMTWLAYASTTDVVAFKACNTGFTNSGAIADQAWRFDVWKH</sequence>
<accession>A0A1G2CPG3</accession>
<evidence type="ECO:0000313" key="2">
    <source>
        <dbReference type="Proteomes" id="UP000178348"/>
    </source>
</evidence>
<comment type="caution">
    <text evidence="1">The sequence shown here is derived from an EMBL/GenBank/DDBJ whole genome shotgun (WGS) entry which is preliminary data.</text>
</comment>
<reference evidence="1 2" key="1">
    <citation type="journal article" date="2016" name="Nat. Commun.">
        <title>Thousands of microbial genomes shed light on interconnected biogeochemical processes in an aquifer system.</title>
        <authorList>
            <person name="Anantharaman K."/>
            <person name="Brown C.T."/>
            <person name="Hug L.A."/>
            <person name="Sharon I."/>
            <person name="Castelle C.J."/>
            <person name="Probst A.J."/>
            <person name="Thomas B.C."/>
            <person name="Singh A."/>
            <person name="Wilkins M.J."/>
            <person name="Karaoz U."/>
            <person name="Brodie E.L."/>
            <person name="Williams K.H."/>
            <person name="Hubbard S.S."/>
            <person name="Banfield J.F."/>
        </authorList>
    </citation>
    <scope>NUCLEOTIDE SEQUENCE [LARGE SCALE GENOMIC DNA]</scope>
</reference>
<gene>
    <name evidence="1" type="ORF">A2946_02480</name>
</gene>
<evidence type="ECO:0000313" key="1">
    <source>
        <dbReference type="EMBL" id="OGZ02338.1"/>
    </source>
</evidence>
<protein>
    <submittedName>
        <fullName evidence="1">Uncharacterized protein</fullName>
    </submittedName>
</protein>
<organism evidence="1 2">
    <name type="scientific">Candidatus Liptonbacteria bacterium RIFCSPLOWO2_01_FULL_53_13</name>
    <dbReference type="NCBI Taxonomy" id="1798651"/>
    <lineage>
        <taxon>Bacteria</taxon>
        <taxon>Candidatus Liptoniibacteriota</taxon>
    </lineage>
</organism>